<dbReference type="Proteomes" id="UP000485058">
    <property type="component" value="Unassembled WGS sequence"/>
</dbReference>
<dbReference type="InterPro" id="IPR018962">
    <property type="entry name" value="DUF1995"/>
</dbReference>
<keyword evidence="3" id="KW-1185">Reference proteome</keyword>
<accession>A0A699Z9J5</accession>
<feature type="domain" description="DUF1995" evidence="1">
    <location>
        <begin position="309"/>
        <end position="553"/>
    </location>
</feature>
<organism evidence="2 3">
    <name type="scientific">Haematococcus lacustris</name>
    <name type="common">Green alga</name>
    <name type="synonym">Haematococcus pluvialis</name>
    <dbReference type="NCBI Taxonomy" id="44745"/>
    <lineage>
        <taxon>Eukaryota</taxon>
        <taxon>Viridiplantae</taxon>
        <taxon>Chlorophyta</taxon>
        <taxon>core chlorophytes</taxon>
        <taxon>Chlorophyceae</taxon>
        <taxon>CS clade</taxon>
        <taxon>Chlamydomonadales</taxon>
        <taxon>Haematococcaceae</taxon>
        <taxon>Haematococcus</taxon>
    </lineage>
</organism>
<comment type="caution">
    <text evidence="2">The sequence shown here is derived from an EMBL/GenBank/DDBJ whole genome shotgun (WGS) entry which is preliminary data.</text>
</comment>
<dbReference type="EMBL" id="BLLF01001247">
    <property type="protein sequence ID" value="GFH18100.1"/>
    <property type="molecule type" value="Genomic_DNA"/>
</dbReference>
<dbReference type="GO" id="GO:0009507">
    <property type="term" value="C:chloroplast"/>
    <property type="evidence" value="ECO:0007669"/>
    <property type="project" value="TreeGrafter"/>
</dbReference>
<name>A0A699Z9J5_HAELA</name>
<evidence type="ECO:0000259" key="1">
    <source>
        <dbReference type="Pfam" id="PF09353"/>
    </source>
</evidence>
<dbReference type="AlphaFoldDB" id="A0A699Z9J5"/>
<gene>
    <name evidence="2" type="ORF">HaLaN_14844</name>
</gene>
<dbReference type="PANTHER" id="PTHR36365:SF1">
    <property type="entry name" value="OS05G0500400 PROTEIN"/>
    <property type="match status" value="1"/>
</dbReference>
<protein>
    <submittedName>
        <fullName evidence="2">DUF1995 domain-containing protein</fullName>
    </submittedName>
</protein>
<evidence type="ECO:0000313" key="3">
    <source>
        <dbReference type="Proteomes" id="UP000485058"/>
    </source>
</evidence>
<proteinExistence type="predicted"/>
<dbReference type="PANTHER" id="PTHR36365">
    <property type="entry name" value="OS05G0500400 PROTEIN"/>
    <property type="match status" value="1"/>
</dbReference>
<dbReference type="Pfam" id="PF09353">
    <property type="entry name" value="DUF1995"/>
    <property type="match status" value="1"/>
</dbReference>
<evidence type="ECO:0000313" key="2">
    <source>
        <dbReference type="EMBL" id="GFH18100.1"/>
    </source>
</evidence>
<sequence length="578" mass="62410">MGMGLDPGAIQAVSAASRVWDEDGCLQSFYRSKLTRSQVQHDRGLIQARRNTQRWNDNIKLELQHLAAATPAGTSQVAIQRHVAVTLAIWDAVWGEYLHPKWAEQRMRLHGAQEKVLERYFKELEEQAASVSQPQWGTRKQLVVFFGNAGIGTRGGWGAKAVLQACRKVVERPNSGKPTDRLPGKAVTVDEFRTSRVSSAMNSPQPCEAGLDCSKPTRPEGGRPLAGQVHNHLLQSAWSKQFEAPVRGLMWCPELDQATPGDLGKWVDRDCNAALNIQRAGESKWRPLELCRRGIGSATIDGLSGIAVPDSQEAAVEEAVQAVLSQLAPITSRPSKVVSKGFGVKPIPPALLHVEIPIASQDPQPLTDLAFSLGAKLAAALRLSRPADTLLVFSDTGAVAHASRRLEGGSGTLPQARVMELRQACRQEAVQAPLLLMMAPTLEEVALAEQLVEETWSGGQVAVLVNAGFKAAGAPVVSLPQPQADFVGRLLDVYCFQPVSIKGFLGSKEGAVVRRVERGGAEAAVWRILLTRPGGRMEQVGQTRQRPSNTDLELAFINASAAASPLTNLVKAFRGKGK</sequence>
<reference evidence="2 3" key="1">
    <citation type="submission" date="2020-02" db="EMBL/GenBank/DDBJ databases">
        <title>Draft genome sequence of Haematococcus lacustris strain NIES-144.</title>
        <authorList>
            <person name="Morimoto D."/>
            <person name="Nakagawa S."/>
            <person name="Yoshida T."/>
            <person name="Sawayama S."/>
        </authorList>
    </citation>
    <scope>NUCLEOTIDE SEQUENCE [LARGE SCALE GENOMIC DNA]</scope>
    <source>
        <strain evidence="2 3">NIES-144</strain>
    </source>
</reference>